<dbReference type="PANTHER" id="PTHR44591:SF25">
    <property type="entry name" value="CHEMOTAXIS TWO-COMPONENT RESPONSE REGULATOR"/>
    <property type="match status" value="1"/>
</dbReference>
<dbReference type="SMART" id="SM00448">
    <property type="entry name" value="REC"/>
    <property type="match status" value="1"/>
</dbReference>
<accession>A0ABR6WN63</accession>
<name>A0ABR6WN63_9FIRM</name>
<dbReference type="PANTHER" id="PTHR44591">
    <property type="entry name" value="STRESS RESPONSE REGULATOR PROTEIN 1"/>
    <property type="match status" value="1"/>
</dbReference>
<comment type="function">
    <text evidence="3">May play the central regulatory role in sporulation. It may be an element of the effector pathway responsible for the activation of sporulation genes in response to nutritional stress. Spo0A may act in concert with spo0H (a sigma factor) to control the expression of some genes that are critical to the sporulation process.</text>
</comment>
<keyword evidence="2 4" id="KW-0597">Phosphoprotein</keyword>
<dbReference type="Proteomes" id="UP000653358">
    <property type="component" value="Unassembled WGS sequence"/>
</dbReference>
<feature type="domain" description="Response regulatory" evidence="5">
    <location>
        <begin position="9"/>
        <end position="123"/>
    </location>
</feature>
<organism evidence="6 7">
    <name type="scientific">Acetobacterium tundrae</name>
    <dbReference type="NCBI Taxonomy" id="132932"/>
    <lineage>
        <taxon>Bacteria</taxon>
        <taxon>Bacillati</taxon>
        <taxon>Bacillota</taxon>
        <taxon>Clostridia</taxon>
        <taxon>Eubacteriales</taxon>
        <taxon>Eubacteriaceae</taxon>
        <taxon>Acetobacterium</taxon>
    </lineage>
</organism>
<evidence type="ECO:0000313" key="6">
    <source>
        <dbReference type="EMBL" id="MBC3797894.1"/>
    </source>
</evidence>
<comment type="caution">
    <text evidence="6">The sequence shown here is derived from an EMBL/GenBank/DDBJ whole genome shotgun (WGS) entry which is preliminary data.</text>
</comment>
<dbReference type="RefSeq" id="WP_148606184.1">
    <property type="nucleotide sequence ID" value="NZ_RXYB01000032.1"/>
</dbReference>
<dbReference type="Gene3D" id="3.40.50.2300">
    <property type="match status" value="1"/>
</dbReference>
<evidence type="ECO:0000259" key="5">
    <source>
        <dbReference type="PROSITE" id="PS50110"/>
    </source>
</evidence>
<keyword evidence="7" id="KW-1185">Reference proteome</keyword>
<sequence>MRVQNNTKKILVVDDSEMVRNFHSYIIKMFGYQVETAENGAVALEKLLGEEYQLIVTDINMPIMDGYEMIKNIHDQRIAIPIIIISTEDEHKPGITGVNPGDDIYLVKPTNPEKLVSTIKMLL</sequence>
<dbReference type="InterPro" id="IPR050595">
    <property type="entry name" value="Bact_response_regulator"/>
</dbReference>
<feature type="modified residue" description="4-aspartylphosphate" evidence="4">
    <location>
        <position position="58"/>
    </location>
</feature>
<dbReference type="SUPFAM" id="SSF52172">
    <property type="entry name" value="CheY-like"/>
    <property type="match status" value="1"/>
</dbReference>
<dbReference type="InterPro" id="IPR011006">
    <property type="entry name" value="CheY-like_superfamily"/>
</dbReference>
<dbReference type="Pfam" id="PF00072">
    <property type="entry name" value="Response_reg"/>
    <property type="match status" value="1"/>
</dbReference>
<dbReference type="InterPro" id="IPR001789">
    <property type="entry name" value="Sig_transdc_resp-reg_receiver"/>
</dbReference>
<evidence type="ECO:0000256" key="2">
    <source>
        <dbReference type="ARBA" id="ARBA00022553"/>
    </source>
</evidence>
<proteinExistence type="predicted"/>
<reference evidence="6 7" key="1">
    <citation type="journal article" date="2020" name="mSystems">
        <title>Defining Genomic and Predicted Metabolic Features of the Acetobacterium Genus.</title>
        <authorList>
            <person name="Ross D.E."/>
            <person name="Marshall C.W."/>
            <person name="Gulliver D."/>
            <person name="May H.D."/>
            <person name="Norman R.S."/>
        </authorList>
    </citation>
    <scope>NUCLEOTIDE SEQUENCE [LARGE SCALE GENOMIC DNA]</scope>
    <source>
        <strain evidence="6 7">DSM 9173</strain>
    </source>
</reference>
<evidence type="ECO:0000256" key="1">
    <source>
        <dbReference type="ARBA" id="ARBA00018672"/>
    </source>
</evidence>
<evidence type="ECO:0000256" key="3">
    <source>
        <dbReference type="ARBA" id="ARBA00024867"/>
    </source>
</evidence>
<evidence type="ECO:0000313" key="7">
    <source>
        <dbReference type="Proteomes" id="UP000653358"/>
    </source>
</evidence>
<dbReference type="EMBL" id="WJBB01000017">
    <property type="protein sequence ID" value="MBC3797894.1"/>
    <property type="molecule type" value="Genomic_DNA"/>
</dbReference>
<protein>
    <recommendedName>
        <fullName evidence="1">Stage 0 sporulation protein A homolog</fullName>
    </recommendedName>
</protein>
<gene>
    <name evidence="6" type="ORF">GH807_12645</name>
</gene>
<evidence type="ECO:0000256" key="4">
    <source>
        <dbReference type="PROSITE-ProRule" id="PRU00169"/>
    </source>
</evidence>
<dbReference type="PROSITE" id="PS50110">
    <property type="entry name" value="RESPONSE_REGULATORY"/>
    <property type="match status" value="1"/>
</dbReference>